<evidence type="ECO:0000256" key="1">
    <source>
        <dbReference type="ARBA" id="ARBA00022741"/>
    </source>
</evidence>
<sequence length="188" mass="21064">MQSPEAPEEASKFPRMRDGFQRLWTPHRMAYIRGDDKAGGRPKGRSDTPECPFCASPKRSDADGLIVHRGETCFVVLNLFPYNPGHLLVCPYRHVPRYVDLTEEETREFTDLTQDAIRAVEAASRPMGFNIGMNQGAVAGAGVEAHLHQHVVPRWSGDMNFLPIIGQTKALPVLLEDTRSELVDAWPR</sequence>
<dbReference type="Pfam" id="PF01230">
    <property type="entry name" value="HIT"/>
    <property type="match status" value="1"/>
</dbReference>
<evidence type="ECO:0000256" key="4">
    <source>
        <dbReference type="PROSITE-ProRule" id="PRU00464"/>
    </source>
</evidence>
<evidence type="ECO:0000313" key="7">
    <source>
        <dbReference type="EMBL" id="GAB47624.1"/>
    </source>
</evidence>
<feature type="binding site" evidence="3">
    <location>
        <begin position="140"/>
        <end position="143"/>
    </location>
    <ligand>
        <name>substrate</name>
    </ligand>
</feature>
<feature type="binding site" evidence="3">
    <location>
        <position position="78"/>
    </location>
    <ligand>
        <name>substrate</name>
    </ligand>
</feature>
<keyword evidence="1" id="KW-0547">Nucleotide-binding</keyword>
<dbReference type="InterPro" id="IPR039383">
    <property type="entry name" value="FHIT"/>
</dbReference>
<reference evidence="7 8" key="1">
    <citation type="submission" date="2012-02" db="EMBL/GenBank/DDBJ databases">
        <title>Whole genome shotgun sequence of Mobilicoccus pelagius NBRC 104925.</title>
        <authorList>
            <person name="Yoshida Y."/>
            <person name="Hosoyama A."/>
            <person name="Tsuchikane K."/>
            <person name="Katsumata H."/>
            <person name="Yamazaki S."/>
            <person name="Fujita N."/>
        </authorList>
    </citation>
    <scope>NUCLEOTIDE SEQUENCE [LARGE SCALE GENOMIC DNA]</scope>
    <source>
        <strain evidence="7 8">NBRC 104925</strain>
    </source>
</reference>
<dbReference type="GO" id="GO:0003824">
    <property type="term" value="F:catalytic activity"/>
    <property type="evidence" value="ECO:0007669"/>
    <property type="project" value="InterPro"/>
</dbReference>
<dbReference type="SUPFAM" id="SSF54197">
    <property type="entry name" value="HIT-like"/>
    <property type="match status" value="1"/>
</dbReference>
<dbReference type="PANTHER" id="PTHR42997">
    <property type="entry name" value="HIT FAMILY HYDROLASE"/>
    <property type="match status" value="1"/>
</dbReference>
<dbReference type="eggNOG" id="COG0537">
    <property type="taxonomic scope" value="Bacteria"/>
</dbReference>
<feature type="region of interest" description="Disordered" evidence="5">
    <location>
        <begin position="31"/>
        <end position="54"/>
    </location>
</feature>
<feature type="compositionally biased region" description="Basic and acidic residues" evidence="5">
    <location>
        <begin position="33"/>
        <end position="48"/>
    </location>
</feature>
<feature type="domain" description="HIT" evidence="6">
    <location>
        <begin position="52"/>
        <end position="161"/>
    </location>
</feature>
<accession>H5UPG6</accession>
<organism evidence="7 8">
    <name type="scientific">Mobilicoccus pelagius NBRC 104925</name>
    <dbReference type="NCBI Taxonomy" id="1089455"/>
    <lineage>
        <taxon>Bacteria</taxon>
        <taxon>Bacillati</taxon>
        <taxon>Actinomycetota</taxon>
        <taxon>Actinomycetes</taxon>
        <taxon>Micrococcales</taxon>
        <taxon>Dermatophilaceae</taxon>
        <taxon>Mobilicoccus</taxon>
    </lineage>
</organism>
<proteinExistence type="predicted"/>
<dbReference type="InterPro" id="IPR052908">
    <property type="entry name" value="AP-4-A_phosphorylase"/>
</dbReference>
<keyword evidence="8" id="KW-1185">Reference proteome</keyword>
<dbReference type="OrthoDB" id="9784774at2"/>
<name>H5UPG6_9MICO</name>
<dbReference type="RefSeq" id="WP_009481522.1">
    <property type="nucleotide sequence ID" value="NZ_BAFE01000020.1"/>
</dbReference>
<dbReference type="Proteomes" id="UP000004367">
    <property type="component" value="Unassembled WGS sequence"/>
</dbReference>
<dbReference type="CDD" id="cd01275">
    <property type="entry name" value="FHIT"/>
    <property type="match status" value="1"/>
</dbReference>
<dbReference type="STRING" id="1089455.MOPEL_021_00610"/>
<dbReference type="InterPro" id="IPR036265">
    <property type="entry name" value="HIT-like_sf"/>
</dbReference>
<dbReference type="EMBL" id="BAFE01000020">
    <property type="protein sequence ID" value="GAB47624.1"/>
    <property type="molecule type" value="Genomic_DNA"/>
</dbReference>
<dbReference type="Gene3D" id="3.30.428.10">
    <property type="entry name" value="HIT-like"/>
    <property type="match status" value="1"/>
</dbReference>
<dbReference type="GO" id="GO:0000166">
    <property type="term" value="F:nucleotide binding"/>
    <property type="evidence" value="ECO:0007669"/>
    <property type="project" value="UniProtKB-KW"/>
</dbReference>
<dbReference type="AlphaFoldDB" id="H5UPG6"/>
<feature type="binding site" evidence="3">
    <location>
        <position position="150"/>
    </location>
    <ligand>
        <name>substrate</name>
    </ligand>
</feature>
<evidence type="ECO:0000256" key="2">
    <source>
        <dbReference type="PIRSR" id="PIRSR639383-1"/>
    </source>
</evidence>
<dbReference type="PROSITE" id="PS51084">
    <property type="entry name" value="HIT_2"/>
    <property type="match status" value="1"/>
</dbReference>
<feature type="active site" description="Tele-AMP-histidine intermediate" evidence="2">
    <location>
        <position position="148"/>
    </location>
</feature>
<evidence type="ECO:0000256" key="5">
    <source>
        <dbReference type="SAM" id="MobiDB-lite"/>
    </source>
</evidence>
<gene>
    <name evidence="7" type="ORF">MOPEL_021_00610</name>
</gene>
<dbReference type="PANTHER" id="PTHR42997:SF1">
    <property type="entry name" value="AP-4-A PHOSPHORYLASE"/>
    <property type="match status" value="1"/>
</dbReference>
<evidence type="ECO:0000256" key="3">
    <source>
        <dbReference type="PIRSR" id="PIRSR639383-2"/>
    </source>
</evidence>
<dbReference type="InterPro" id="IPR011146">
    <property type="entry name" value="HIT-like"/>
</dbReference>
<evidence type="ECO:0000259" key="6">
    <source>
        <dbReference type="PROSITE" id="PS51084"/>
    </source>
</evidence>
<evidence type="ECO:0000313" key="8">
    <source>
        <dbReference type="Proteomes" id="UP000004367"/>
    </source>
</evidence>
<feature type="short sequence motif" description="Histidine triad motif" evidence="4">
    <location>
        <begin position="146"/>
        <end position="150"/>
    </location>
</feature>
<comment type="caution">
    <text evidence="7">The sequence shown here is derived from an EMBL/GenBank/DDBJ whole genome shotgun (WGS) entry which is preliminary data.</text>
</comment>
<protein>
    <submittedName>
        <fullName evidence="7">HIT family protein</fullName>
    </submittedName>
</protein>